<evidence type="ECO:0000256" key="6">
    <source>
        <dbReference type="ARBA" id="ARBA00022801"/>
    </source>
</evidence>
<evidence type="ECO:0000256" key="3">
    <source>
        <dbReference type="ARBA" id="ARBA00022485"/>
    </source>
</evidence>
<evidence type="ECO:0000256" key="4">
    <source>
        <dbReference type="ARBA" id="ARBA00022723"/>
    </source>
</evidence>
<dbReference type="Pfam" id="PF10576">
    <property type="entry name" value="EndIII_4Fe-2S"/>
    <property type="match status" value="1"/>
</dbReference>
<comment type="similarity">
    <text evidence="2">Belongs to the Nth/MutY family.</text>
</comment>
<dbReference type="Pfam" id="PF00730">
    <property type="entry name" value="HhH-GPD"/>
    <property type="match status" value="1"/>
</dbReference>
<dbReference type="PANTHER" id="PTHR10359:SF18">
    <property type="entry name" value="ENDONUCLEASE III"/>
    <property type="match status" value="1"/>
</dbReference>
<dbReference type="InterPro" id="IPR023170">
    <property type="entry name" value="HhH_base_excis_C"/>
</dbReference>
<accession>A0A3M3MJP3</accession>
<keyword evidence="9" id="KW-0234">DNA repair</keyword>
<comment type="caution">
    <text evidence="12">The sequence shown here is derived from an EMBL/GenBank/DDBJ whole genome shotgun (WGS) entry which is preliminary data.</text>
</comment>
<dbReference type="AlphaFoldDB" id="A0A3M3MJP3"/>
<dbReference type="CDD" id="cd00056">
    <property type="entry name" value="ENDO3c"/>
    <property type="match status" value="1"/>
</dbReference>
<dbReference type="RefSeq" id="WP_074845445.1">
    <property type="nucleotide sequence ID" value="NZ_RBPB01000232.1"/>
</dbReference>
<keyword evidence="8" id="KW-0411">Iron-sulfur</keyword>
<keyword evidence="6" id="KW-0378">Hydrolase</keyword>
<dbReference type="GO" id="GO:0051539">
    <property type="term" value="F:4 iron, 4 sulfur cluster binding"/>
    <property type="evidence" value="ECO:0007669"/>
    <property type="project" value="UniProtKB-KW"/>
</dbReference>
<dbReference type="PANTHER" id="PTHR10359">
    <property type="entry name" value="A/G-SPECIFIC ADENINE GLYCOSYLASE/ENDONUCLEASE III"/>
    <property type="match status" value="1"/>
</dbReference>
<dbReference type="GO" id="GO:0006285">
    <property type="term" value="P:base-excision repair, AP site formation"/>
    <property type="evidence" value="ECO:0007669"/>
    <property type="project" value="TreeGrafter"/>
</dbReference>
<dbReference type="InterPro" id="IPR011257">
    <property type="entry name" value="DNA_glycosylase"/>
</dbReference>
<evidence type="ECO:0000256" key="7">
    <source>
        <dbReference type="ARBA" id="ARBA00023004"/>
    </source>
</evidence>
<dbReference type="FunFam" id="1.10.340.30:FF:000001">
    <property type="entry name" value="Endonuclease III"/>
    <property type="match status" value="1"/>
</dbReference>
<name>A0A3M3MJP3_9PSED</name>
<keyword evidence="4" id="KW-0479">Metal-binding</keyword>
<keyword evidence="10" id="KW-0326">Glycosidase</keyword>
<dbReference type="GO" id="GO:0019104">
    <property type="term" value="F:DNA N-glycosylase activity"/>
    <property type="evidence" value="ECO:0007669"/>
    <property type="project" value="TreeGrafter"/>
</dbReference>
<evidence type="ECO:0000313" key="13">
    <source>
        <dbReference type="Proteomes" id="UP000278062"/>
    </source>
</evidence>
<evidence type="ECO:0000256" key="8">
    <source>
        <dbReference type="ARBA" id="ARBA00023014"/>
    </source>
</evidence>
<evidence type="ECO:0000256" key="10">
    <source>
        <dbReference type="ARBA" id="ARBA00023295"/>
    </source>
</evidence>
<dbReference type="SMART" id="SM00478">
    <property type="entry name" value="ENDO3c"/>
    <property type="match status" value="1"/>
</dbReference>
<dbReference type="Gene3D" id="1.10.340.30">
    <property type="entry name" value="Hypothetical protein, domain 2"/>
    <property type="match status" value="1"/>
</dbReference>
<evidence type="ECO:0000313" key="12">
    <source>
        <dbReference type="EMBL" id="RMN92616.1"/>
    </source>
</evidence>
<protein>
    <submittedName>
        <fullName evidence="12">Endonuclease III</fullName>
    </submittedName>
</protein>
<dbReference type="InterPro" id="IPR003265">
    <property type="entry name" value="HhH-GPD_domain"/>
</dbReference>
<reference evidence="12 13" key="1">
    <citation type="submission" date="2018-08" db="EMBL/GenBank/DDBJ databases">
        <title>Recombination of ecologically and evolutionarily significant loci maintains genetic cohesion in the Pseudomonas syringae species complex.</title>
        <authorList>
            <person name="Dillon M."/>
            <person name="Thakur S."/>
            <person name="Almeida R.N.D."/>
            <person name="Weir B.S."/>
            <person name="Guttman D.S."/>
        </authorList>
    </citation>
    <scope>NUCLEOTIDE SEQUENCE [LARGE SCALE GENOMIC DNA]</scope>
    <source>
        <strain evidence="12 13">1089_5</strain>
    </source>
</reference>
<feature type="domain" description="HhH-GPD" evidence="11">
    <location>
        <begin position="46"/>
        <end position="193"/>
    </location>
</feature>
<organism evidence="12 13">
    <name type="scientific">Pseudomonas syringae pv. apii</name>
    <dbReference type="NCBI Taxonomy" id="81036"/>
    <lineage>
        <taxon>Bacteria</taxon>
        <taxon>Pseudomonadati</taxon>
        <taxon>Pseudomonadota</taxon>
        <taxon>Gammaproteobacteria</taxon>
        <taxon>Pseudomonadales</taxon>
        <taxon>Pseudomonadaceae</taxon>
        <taxon>Pseudomonas</taxon>
    </lineage>
</organism>
<dbReference type="SUPFAM" id="SSF48150">
    <property type="entry name" value="DNA-glycosylase"/>
    <property type="match status" value="1"/>
</dbReference>
<gene>
    <name evidence="12" type="ORF">ALQ49_04692</name>
</gene>
<keyword evidence="5" id="KW-0227">DNA damage</keyword>
<keyword evidence="3" id="KW-0004">4Fe-4S</keyword>
<dbReference type="SMART" id="SM00525">
    <property type="entry name" value="FES"/>
    <property type="match status" value="1"/>
</dbReference>
<proteinExistence type="inferred from homology"/>
<keyword evidence="12" id="KW-0540">Nuclease</keyword>
<dbReference type="Gene3D" id="1.10.1670.10">
    <property type="entry name" value="Helix-hairpin-Helix base-excision DNA repair enzymes (C-terminal)"/>
    <property type="match status" value="1"/>
</dbReference>
<dbReference type="InterPro" id="IPR003651">
    <property type="entry name" value="Endonuclease3_FeS-loop_motif"/>
</dbReference>
<dbReference type="Proteomes" id="UP000278062">
    <property type="component" value="Unassembled WGS sequence"/>
</dbReference>
<keyword evidence="7" id="KW-0408">Iron</keyword>
<evidence type="ECO:0000259" key="11">
    <source>
        <dbReference type="SMART" id="SM00478"/>
    </source>
</evidence>
<evidence type="ECO:0000256" key="9">
    <source>
        <dbReference type="ARBA" id="ARBA00023204"/>
    </source>
</evidence>
<evidence type="ECO:0000256" key="1">
    <source>
        <dbReference type="ARBA" id="ARBA00001966"/>
    </source>
</evidence>
<dbReference type="PIRSF" id="PIRSF001435">
    <property type="entry name" value="Nth"/>
    <property type="match status" value="1"/>
</dbReference>
<keyword evidence="12" id="KW-0255">Endonuclease</keyword>
<comment type="cofactor">
    <cofactor evidence="1">
        <name>[4Fe-4S] cluster</name>
        <dbReference type="ChEBI" id="CHEBI:49883"/>
    </cofactor>
</comment>
<evidence type="ECO:0000256" key="5">
    <source>
        <dbReference type="ARBA" id="ARBA00022763"/>
    </source>
</evidence>
<dbReference type="EMBL" id="RBPL01000108">
    <property type="protein sequence ID" value="RMN92616.1"/>
    <property type="molecule type" value="Genomic_DNA"/>
</dbReference>
<evidence type="ECO:0000256" key="2">
    <source>
        <dbReference type="ARBA" id="ARBA00008343"/>
    </source>
</evidence>
<dbReference type="GO" id="GO:0004519">
    <property type="term" value="F:endonuclease activity"/>
    <property type="evidence" value="ECO:0007669"/>
    <property type="project" value="UniProtKB-KW"/>
</dbReference>
<sequence length="219" mass="24596">MLAKSEISSIYKSLSNAYPTFDQSDDEWMTNGLSSTPFRSIVSAALSTMTTTKRVVAACVPLYKKVSTFEELLALDDEELRSIIKPVAHYNKKTKSLKMMCKQIIDRHGGKLPDTKEELLQLQGIGLKCSSLIMNFIFDTPLIAVDTHIHRLLNRLGIVDTTSTDVTTKVINEVTPSQYKKHAHEWLIQHGMKVCVARSPHCDDCIISSHCAHFSEHYA</sequence>
<dbReference type="GO" id="GO:0046872">
    <property type="term" value="F:metal ion binding"/>
    <property type="evidence" value="ECO:0007669"/>
    <property type="project" value="UniProtKB-KW"/>
</dbReference>